<evidence type="ECO:0000256" key="7">
    <source>
        <dbReference type="ARBA" id="ARBA00022967"/>
    </source>
</evidence>
<dbReference type="GO" id="GO:0005886">
    <property type="term" value="C:plasma membrane"/>
    <property type="evidence" value="ECO:0007669"/>
    <property type="project" value="UniProtKB-SubCell"/>
</dbReference>
<keyword evidence="11" id="KW-1185">Reference proteome</keyword>
<dbReference type="RefSeq" id="WP_072974569.1">
    <property type="nucleotide sequence ID" value="NZ_FQTY01000004.1"/>
</dbReference>
<keyword evidence="5" id="KW-0547">Nucleotide-binding</keyword>
<evidence type="ECO:0000256" key="1">
    <source>
        <dbReference type="ARBA" id="ARBA00004202"/>
    </source>
</evidence>
<evidence type="ECO:0000256" key="8">
    <source>
        <dbReference type="ARBA" id="ARBA00023136"/>
    </source>
</evidence>
<dbReference type="CDD" id="cd03216">
    <property type="entry name" value="ABC_Carb_Monos_I"/>
    <property type="match status" value="1"/>
</dbReference>
<dbReference type="SUPFAM" id="SSF52540">
    <property type="entry name" value="P-loop containing nucleoside triphosphate hydrolases"/>
    <property type="match status" value="2"/>
</dbReference>
<evidence type="ECO:0000313" key="11">
    <source>
        <dbReference type="Proteomes" id="UP000184114"/>
    </source>
</evidence>
<dbReference type="InterPro" id="IPR003439">
    <property type="entry name" value="ABC_transporter-like_ATP-bd"/>
</dbReference>
<protein>
    <submittedName>
        <fullName evidence="10">Nucleoside ABC transporter ATP-binding protein</fullName>
    </submittedName>
</protein>
<evidence type="ECO:0000259" key="9">
    <source>
        <dbReference type="PROSITE" id="PS50893"/>
    </source>
</evidence>
<sequence length="501" mass="55679">MNTILRMCSISKYFGTLVANEDVNFEVKKGEIHSLLGENGAGKSTLMNVLYGLYQPDKGEIFFEDKKINLKSSKDAIDLGIGMIHQHFMLVPVHTVLENIVMGMGKEKGFIIKEENLKKEINDIAVRYGMEISLDAKVSDLSVGEQQRVEIVKALYRGAKLLIMDEPTAVLTPQETEELFTTLRKMADDGMSIILITHKLKEVMFVCDRVTVLRDGRITKTICTEETNELELAKFMIGRELSAMEQDENCCPGEPVLEIKNLSYEVEKGIKVLDNINLRVCSGQVLGIAGVDGNGQRELAEVIVGLMEGATGSILLNGEDIKGKTISEIIKKGVGYIPEDRHKRGLILDFSVSENLILKDYYKHPFRKKVFFDFNSINKHADTMISKYSIKTSSRNAEARKLSGGNQQKIVVAREIDKLPKLLIAVQPTRGVDIGASEFIHQQIINAKEQGTAVLLISTELSEINLLSDKIAVIYKGSIVGQMDKKDFEESTIGLMMAGAN</sequence>
<comment type="subcellular location">
    <subcellularLocation>
        <location evidence="1">Cell membrane</location>
        <topology evidence="1">Peripheral membrane protein</topology>
    </subcellularLocation>
</comment>
<evidence type="ECO:0000256" key="3">
    <source>
        <dbReference type="ARBA" id="ARBA00022475"/>
    </source>
</evidence>
<feature type="domain" description="ABC transporter" evidence="9">
    <location>
        <begin position="257"/>
        <end position="501"/>
    </location>
</feature>
<evidence type="ECO:0000313" key="10">
    <source>
        <dbReference type="EMBL" id="SHE63814.1"/>
    </source>
</evidence>
<dbReference type="InterPro" id="IPR003593">
    <property type="entry name" value="AAA+_ATPase"/>
</dbReference>
<dbReference type="InterPro" id="IPR017871">
    <property type="entry name" value="ABC_transporter-like_CS"/>
</dbReference>
<organism evidence="10 11">
    <name type="scientific">Tissierella praeacuta DSM 18095</name>
    <dbReference type="NCBI Taxonomy" id="1123404"/>
    <lineage>
        <taxon>Bacteria</taxon>
        <taxon>Bacillati</taxon>
        <taxon>Bacillota</taxon>
        <taxon>Tissierellia</taxon>
        <taxon>Tissierellales</taxon>
        <taxon>Tissierellaceae</taxon>
        <taxon>Tissierella</taxon>
    </lineage>
</organism>
<dbReference type="FunFam" id="3.40.50.300:FF:000127">
    <property type="entry name" value="Ribose import ATP-binding protein RbsA"/>
    <property type="match status" value="1"/>
</dbReference>
<dbReference type="Gene3D" id="3.40.50.300">
    <property type="entry name" value="P-loop containing nucleotide triphosphate hydrolases"/>
    <property type="match status" value="2"/>
</dbReference>
<gene>
    <name evidence="10" type="ORF">SAMN02745784_01340</name>
</gene>
<feature type="domain" description="ABC transporter" evidence="9">
    <location>
        <begin position="5"/>
        <end position="240"/>
    </location>
</feature>
<accession>A0A1M4V4A8</accession>
<dbReference type="GO" id="GO:0016887">
    <property type="term" value="F:ATP hydrolysis activity"/>
    <property type="evidence" value="ECO:0007669"/>
    <property type="project" value="InterPro"/>
</dbReference>
<keyword evidence="4" id="KW-0677">Repeat</keyword>
<dbReference type="CDD" id="cd03215">
    <property type="entry name" value="ABC_Carb_Monos_II"/>
    <property type="match status" value="1"/>
</dbReference>
<dbReference type="SMART" id="SM00382">
    <property type="entry name" value="AAA"/>
    <property type="match status" value="1"/>
</dbReference>
<dbReference type="GO" id="GO:0005524">
    <property type="term" value="F:ATP binding"/>
    <property type="evidence" value="ECO:0007669"/>
    <property type="project" value="UniProtKB-KW"/>
</dbReference>
<keyword evidence="8" id="KW-0472">Membrane</keyword>
<evidence type="ECO:0000256" key="6">
    <source>
        <dbReference type="ARBA" id="ARBA00022840"/>
    </source>
</evidence>
<keyword evidence="3" id="KW-1003">Cell membrane</keyword>
<dbReference type="EMBL" id="FQTY01000004">
    <property type="protein sequence ID" value="SHE63814.1"/>
    <property type="molecule type" value="Genomic_DNA"/>
</dbReference>
<dbReference type="InterPro" id="IPR027417">
    <property type="entry name" value="P-loop_NTPase"/>
</dbReference>
<dbReference type="PANTHER" id="PTHR43790">
    <property type="entry name" value="CARBOHYDRATE TRANSPORT ATP-BINDING PROTEIN MG119-RELATED"/>
    <property type="match status" value="1"/>
</dbReference>
<dbReference type="PROSITE" id="PS00211">
    <property type="entry name" value="ABC_TRANSPORTER_1"/>
    <property type="match status" value="2"/>
</dbReference>
<evidence type="ECO:0000256" key="5">
    <source>
        <dbReference type="ARBA" id="ARBA00022741"/>
    </source>
</evidence>
<reference evidence="10" key="1">
    <citation type="submission" date="2016-11" db="EMBL/GenBank/DDBJ databases">
        <authorList>
            <person name="Jaros S."/>
            <person name="Januszkiewicz K."/>
            <person name="Wedrychowicz H."/>
        </authorList>
    </citation>
    <scope>NUCLEOTIDE SEQUENCE [LARGE SCALE GENOMIC DNA]</scope>
    <source>
        <strain evidence="10">DSM 18095</strain>
    </source>
</reference>
<evidence type="ECO:0000256" key="2">
    <source>
        <dbReference type="ARBA" id="ARBA00022448"/>
    </source>
</evidence>
<dbReference type="Pfam" id="PF00005">
    <property type="entry name" value="ABC_tran"/>
    <property type="match status" value="2"/>
</dbReference>
<dbReference type="GeneID" id="90995703"/>
<dbReference type="PANTHER" id="PTHR43790:SF4">
    <property type="entry name" value="GUANOSINE IMPORT ATP-BINDING PROTEIN NUPO"/>
    <property type="match status" value="1"/>
</dbReference>
<dbReference type="InterPro" id="IPR050107">
    <property type="entry name" value="ABC_carbohydrate_import_ATPase"/>
</dbReference>
<dbReference type="Proteomes" id="UP000184114">
    <property type="component" value="Unassembled WGS sequence"/>
</dbReference>
<dbReference type="STRING" id="1123404.SAMN02745784_01340"/>
<name>A0A1M4V4A8_9FIRM</name>
<proteinExistence type="predicted"/>
<evidence type="ECO:0000256" key="4">
    <source>
        <dbReference type="ARBA" id="ARBA00022737"/>
    </source>
</evidence>
<dbReference type="AlphaFoldDB" id="A0A1M4V4A8"/>
<keyword evidence="6 10" id="KW-0067">ATP-binding</keyword>
<dbReference type="PROSITE" id="PS50893">
    <property type="entry name" value="ABC_TRANSPORTER_2"/>
    <property type="match status" value="2"/>
</dbReference>
<keyword evidence="7" id="KW-1278">Translocase</keyword>
<keyword evidence="2" id="KW-0813">Transport</keyword>